<dbReference type="AlphaFoldDB" id="A0A158BRK2"/>
<evidence type="ECO:0000313" key="1">
    <source>
        <dbReference type="EMBL" id="SAK72326.1"/>
    </source>
</evidence>
<organism evidence="1 2">
    <name type="scientific">Caballeronia catudaia</name>
    <dbReference type="NCBI Taxonomy" id="1777136"/>
    <lineage>
        <taxon>Bacteria</taxon>
        <taxon>Pseudomonadati</taxon>
        <taxon>Pseudomonadota</taxon>
        <taxon>Betaproteobacteria</taxon>
        <taxon>Burkholderiales</taxon>
        <taxon>Burkholderiaceae</taxon>
        <taxon>Caballeronia</taxon>
    </lineage>
</organism>
<proteinExistence type="predicted"/>
<name>A0A158BRK2_9BURK</name>
<comment type="caution">
    <text evidence="1">The sequence shown here is derived from an EMBL/GenBank/DDBJ whole genome shotgun (WGS) entry which is preliminary data.</text>
</comment>
<dbReference type="Proteomes" id="UP000054870">
    <property type="component" value="Unassembled WGS sequence"/>
</dbReference>
<evidence type="ECO:0000313" key="2">
    <source>
        <dbReference type="Proteomes" id="UP000054870"/>
    </source>
</evidence>
<sequence length="39" mass="4575">MKMIKIDTLPPIQLTHGVREVRKKLRRIGSSKGTTERWL</sequence>
<dbReference type="EMBL" id="FCOF02000017">
    <property type="protein sequence ID" value="SAK72326.1"/>
    <property type="molecule type" value="Genomic_DNA"/>
</dbReference>
<protein>
    <submittedName>
        <fullName evidence="1">Uncharacterized protein</fullName>
    </submittedName>
</protein>
<gene>
    <name evidence="1" type="ORF">AWB75_03866</name>
</gene>
<accession>A0A158BRK2</accession>
<reference evidence="1" key="1">
    <citation type="submission" date="2016-01" db="EMBL/GenBank/DDBJ databases">
        <authorList>
            <person name="Peeters C."/>
        </authorList>
    </citation>
    <scope>NUCLEOTIDE SEQUENCE [LARGE SCALE GENOMIC DNA]</scope>
    <source>
        <strain evidence="1">LMG 29318</strain>
    </source>
</reference>
<keyword evidence="2" id="KW-1185">Reference proteome</keyword>